<dbReference type="PANTHER" id="PTHR30294">
    <property type="entry name" value="MEMBRANE COMPONENT OF ABC TRANSPORTER YHHJ-RELATED"/>
    <property type="match status" value="1"/>
</dbReference>
<organism evidence="8 9">
    <name type="scientific">Heyndrickxia shackletonii</name>
    <dbReference type="NCBI Taxonomy" id="157838"/>
    <lineage>
        <taxon>Bacteria</taxon>
        <taxon>Bacillati</taxon>
        <taxon>Bacillota</taxon>
        <taxon>Bacilli</taxon>
        <taxon>Bacillales</taxon>
        <taxon>Bacillaceae</taxon>
        <taxon>Heyndrickxia</taxon>
    </lineage>
</organism>
<accession>A0A0Q3X027</accession>
<evidence type="ECO:0000256" key="3">
    <source>
        <dbReference type="ARBA" id="ARBA00022692"/>
    </source>
</evidence>
<reference evidence="8 9" key="1">
    <citation type="submission" date="2015-09" db="EMBL/GenBank/DDBJ databases">
        <title>Genome sequencing project for genomic taxonomy and phylogenomics of Bacillus-like bacteria.</title>
        <authorList>
            <person name="Liu B."/>
            <person name="Wang J."/>
            <person name="Zhu Y."/>
            <person name="Liu G."/>
            <person name="Chen Q."/>
            <person name="Chen Z."/>
            <person name="Lan J."/>
            <person name="Che J."/>
            <person name="Ge C."/>
            <person name="Shi H."/>
            <person name="Pan Z."/>
            <person name="Liu X."/>
        </authorList>
    </citation>
    <scope>NUCLEOTIDE SEQUENCE [LARGE SCALE GENOMIC DNA]</scope>
    <source>
        <strain evidence="8 9">LMG 18435</strain>
    </source>
</reference>
<gene>
    <name evidence="8" type="ORF">AN964_17275</name>
</gene>
<dbReference type="InterPro" id="IPR051449">
    <property type="entry name" value="ABC-2_transporter_component"/>
</dbReference>
<sequence>MNKFWIMLSHTYFTRLKSKSFIITSIILLVGVLLLGNMSNIINLFTSGDMEKKIAVIDETNGVFQPFQEQLKAVNKDIQLDKVQKSEDALQKNIKNGEFDGYMVLTLDSNQMPSAVYKAKTITDSSTINDVKQALQTVKTTMAATSLKLNSDKLALLNSPISFQKVSLGDNAKSEKELAQARGLVYILLFAIYFSVLFYANMVGMEVATEKSSRVMEILISSASPTKQMFAKIFGVALLGLTQMVVLLLVGYFLIKQNLKNMTGGFFEAFGFSSTPVSTILYAVIFFLLGYLLFATLAAFLGSLVSRIEDAQQMMLPMTFVVMIGFFIAMFGLNNPESGFVTVTSFIPFFTPMIMFMRVGMLDLPVWNGIAGIVILVLSIAVLGMIGARIYRGGVLLYGKSNSLKNIKKALQMSKNQ</sequence>
<keyword evidence="2" id="KW-1003">Cell membrane</keyword>
<dbReference type="Pfam" id="PF12698">
    <property type="entry name" value="ABC2_membrane_3"/>
    <property type="match status" value="1"/>
</dbReference>
<dbReference type="RefSeq" id="WP_055740880.1">
    <property type="nucleotide sequence ID" value="NZ_JAAIWL010000033.1"/>
</dbReference>
<comment type="subcellular location">
    <subcellularLocation>
        <location evidence="1">Cell membrane</location>
        <topology evidence="1">Multi-pass membrane protein</topology>
    </subcellularLocation>
</comment>
<feature type="domain" description="ABC-2 type transporter transmembrane" evidence="7">
    <location>
        <begin position="19"/>
        <end position="388"/>
    </location>
</feature>
<evidence type="ECO:0000313" key="9">
    <source>
        <dbReference type="Proteomes" id="UP000051888"/>
    </source>
</evidence>
<dbReference type="GO" id="GO:0005886">
    <property type="term" value="C:plasma membrane"/>
    <property type="evidence" value="ECO:0007669"/>
    <property type="project" value="UniProtKB-SubCell"/>
</dbReference>
<dbReference type="PATRIC" id="fig|157838.3.peg.3823"/>
<evidence type="ECO:0000259" key="7">
    <source>
        <dbReference type="Pfam" id="PF12698"/>
    </source>
</evidence>
<keyword evidence="3 6" id="KW-0812">Transmembrane</keyword>
<proteinExistence type="predicted"/>
<dbReference type="Proteomes" id="UP000051888">
    <property type="component" value="Unassembled WGS sequence"/>
</dbReference>
<dbReference type="EMBL" id="LJJC01000004">
    <property type="protein sequence ID" value="KQL55085.1"/>
    <property type="molecule type" value="Genomic_DNA"/>
</dbReference>
<dbReference type="OrthoDB" id="9768837at2"/>
<keyword evidence="9" id="KW-1185">Reference proteome</keyword>
<name>A0A0Q3X027_9BACI</name>
<keyword evidence="4 6" id="KW-1133">Transmembrane helix</keyword>
<dbReference type="PANTHER" id="PTHR30294:SF29">
    <property type="entry name" value="MULTIDRUG ABC TRANSPORTER PERMEASE YBHS-RELATED"/>
    <property type="match status" value="1"/>
</dbReference>
<protein>
    <recommendedName>
        <fullName evidence="7">ABC-2 type transporter transmembrane domain-containing protein</fullName>
    </recommendedName>
</protein>
<dbReference type="STRING" id="157838.AN964_17275"/>
<feature type="transmembrane region" description="Helical" evidence="6">
    <location>
        <begin position="280"/>
        <end position="302"/>
    </location>
</feature>
<evidence type="ECO:0000256" key="4">
    <source>
        <dbReference type="ARBA" id="ARBA00022989"/>
    </source>
</evidence>
<evidence type="ECO:0000256" key="5">
    <source>
        <dbReference type="ARBA" id="ARBA00023136"/>
    </source>
</evidence>
<evidence type="ECO:0000256" key="2">
    <source>
        <dbReference type="ARBA" id="ARBA00022475"/>
    </source>
</evidence>
<keyword evidence="5 6" id="KW-0472">Membrane</keyword>
<dbReference type="GO" id="GO:0140359">
    <property type="term" value="F:ABC-type transporter activity"/>
    <property type="evidence" value="ECO:0007669"/>
    <property type="project" value="InterPro"/>
</dbReference>
<feature type="transmembrane region" description="Helical" evidence="6">
    <location>
        <begin position="184"/>
        <end position="208"/>
    </location>
</feature>
<feature type="transmembrane region" description="Helical" evidence="6">
    <location>
        <begin position="229"/>
        <end position="255"/>
    </location>
</feature>
<dbReference type="AlphaFoldDB" id="A0A0Q3X027"/>
<feature type="transmembrane region" description="Helical" evidence="6">
    <location>
        <begin position="369"/>
        <end position="391"/>
    </location>
</feature>
<evidence type="ECO:0000256" key="6">
    <source>
        <dbReference type="SAM" id="Phobius"/>
    </source>
</evidence>
<evidence type="ECO:0000313" key="8">
    <source>
        <dbReference type="EMBL" id="KQL55085.1"/>
    </source>
</evidence>
<evidence type="ECO:0000256" key="1">
    <source>
        <dbReference type="ARBA" id="ARBA00004651"/>
    </source>
</evidence>
<feature type="transmembrane region" description="Helical" evidence="6">
    <location>
        <begin position="314"/>
        <end position="333"/>
    </location>
</feature>
<feature type="transmembrane region" description="Helical" evidence="6">
    <location>
        <begin position="21"/>
        <end position="42"/>
    </location>
</feature>
<comment type="caution">
    <text evidence="8">The sequence shown here is derived from an EMBL/GenBank/DDBJ whole genome shotgun (WGS) entry which is preliminary data.</text>
</comment>
<dbReference type="InterPro" id="IPR013525">
    <property type="entry name" value="ABC2_TM"/>
</dbReference>
<feature type="transmembrane region" description="Helical" evidence="6">
    <location>
        <begin position="339"/>
        <end position="357"/>
    </location>
</feature>